<evidence type="ECO:0000256" key="5">
    <source>
        <dbReference type="ARBA" id="ARBA00023136"/>
    </source>
</evidence>
<dbReference type="KEGG" id="vti:CEQ48_17835"/>
<keyword evidence="3 6" id="KW-0812">Transmembrane</keyword>
<dbReference type="AlphaFoldDB" id="A0AAU8WLY7"/>
<evidence type="ECO:0000256" key="4">
    <source>
        <dbReference type="ARBA" id="ARBA00022989"/>
    </source>
</evidence>
<keyword evidence="9" id="KW-1185">Reference proteome</keyword>
<dbReference type="Pfam" id="PF04138">
    <property type="entry name" value="GtrA_DPMS_TM"/>
    <property type="match status" value="1"/>
</dbReference>
<organism evidence="8 9">
    <name type="scientific">Vibrio tarriae</name>
    <dbReference type="NCBI Taxonomy" id="2014742"/>
    <lineage>
        <taxon>Bacteria</taxon>
        <taxon>Pseudomonadati</taxon>
        <taxon>Pseudomonadota</taxon>
        <taxon>Gammaproteobacteria</taxon>
        <taxon>Vibrionales</taxon>
        <taxon>Vibrionaceae</taxon>
        <taxon>Vibrio</taxon>
    </lineage>
</organism>
<reference evidence="8 9" key="2">
    <citation type="submission" date="2017-06" db="EMBL/GenBank/DDBJ databases">
        <title>Complete genome sequence of Vibrio sp. 2521-89, a close relative of Vibrio cholerae isolated from lake water in New Mexico, USA.</title>
        <authorList>
            <person name="Liang K."/>
            <person name="Orata F.D."/>
            <person name="Winkjer N.S."/>
            <person name="Tarr C.L."/>
            <person name="Boucher Y."/>
        </authorList>
    </citation>
    <scope>NUCLEOTIDE SEQUENCE [LARGE SCALE GENOMIC DNA]</scope>
    <source>
        <strain evidence="8 9">2521-89</strain>
    </source>
</reference>
<dbReference type="InterPro" id="IPR051401">
    <property type="entry name" value="GtrA_CellWall_Glycosyl"/>
</dbReference>
<dbReference type="InterPro" id="IPR007267">
    <property type="entry name" value="GtrA_DPMS_TM"/>
</dbReference>
<feature type="transmembrane region" description="Helical" evidence="6">
    <location>
        <begin position="65"/>
        <end position="86"/>
    </location>
</feature>
<keyword evidence="4 6" id="KW-1133">Transmembrane helix</keyword>
<evidence type="ECO:0000313" key="9">
    <source>
        <dbReference type="Proteomes" id="UP000198371"/>
    </source>
</evidence>
<dbReference type="GO" id="GO:0000271">
    <property type="term" value="P:polysaccharide biosynthetic process"/>
    <property type="evidence" value="ECO:0007669"/>
    <property type="project" value="InterPro"/>
</dbReference>
<evidence type="ECO:0000256" key="6">
    <source>
        <dbReference type="SAM" id="Phobius"/>
    </source>
</evidence>
<accession>A0AAU8WLY7</accession>
<evidence type="ECO:0000256" key="2">
    <source>
        <dbReference type="ARBA" id="ARBA00009399"/>
    </source>
</evidence>
<reference evidence="9" key="1">
    <citation type="journal article" date="2017" name="Genome Announc.">
        <title>Complete Genome Sequence of Vibrio sp. Strain 2521-89, a Close Relative of Vibrio cholerae Isolated from Lake Water in New Mexico, USA.</title>
        <authorList>
            <person name="Liang K."/>
            <person name="Orata F.D."/>
            <person name="Winkjer N.S."/>
            <person name="Rowe L.A."/>
            <person name="Tarr C.L."/>
            <person name="Boucher Y."/>
        </authorList>
    </citation>
    <scope>NUCLEOTIDE SEQUENCE [LARGE SCALE GENOMIC DNA]</scope>
    <source>
        <strain evidence="9">2521-89</strain>
    </source>
</reference>
<feature type="transmembrane region" description="Helical" evidence="6">
    <location>
        <begin position="35"/>
        <end position="53"/>
    </location>
</feature>
<keyword evidence="5 6" id="KW-0472">Membrane</keyword>
<protein>
    <recommendedName>
        <fullName evidence="7">GtrA/DPMS transmembrane domain-containing protein</fullName>
    </recommendedName>
</protein>
<comment type="similarity">
    <text evidence="2">Belongs to the GtrA family.</text>
</comment>
<feature type="transmembrane region" description="Helical" evidence="6">
    <location>
        <begin position="98"/>
        <end position="120"/>
    </location>
</feature>
<dbReference type="RefSeq" id="WP_089072130.1">
    <property type="nucleotide sequence ID" value="NZ_CAWNXE010000074.1"/>
</dbReference>
<dbReference type="Proteomes" id="UP000198371">
    <property type="component" value="Chromosome 1"/>
</dbReference>
<evidence type="ECO:0000256" key="3">
    <source>
        <dbReference type="ARBA" id="ARBA00022692"/>
    </source>
</evidence>
<proteinExistence type="inferred from homology"/>
<feature type="domain" description="GtrA/DPMS transmembrane" evidence="7">
    <location>
        <begin position="10"/>
        <end position="119"/>
    </location>
</feature>
<evidence type="ECO:0000259" key="7">
    <source>
        <dbReference type="Pfam" id="PF04138"/>
    </source>
</evidence>
<name>A0AAU8WLY7_9VIBR</name>
<sequence length="129" mass="14787">MISIESKFIRFVIVGITNTAISYVSFLLLNMIFDYQVSYALSYGLGLISSYILNGKWTFSARLGYLALLCYPLAYLCQFFVGFFSMKLGVESYSLPEWLAYGISLLTSVPIGFIITKYYFKVANNWFKF</sequence>
<gene>
    <name evidence="8" type="ORF">CEQ48_17835</name>
</gene>
<dbReference type="PANTHER" id="PTHR38459">
    <property type="entry name" value="PROPHAGE BACTOPRENOL-LINKED GLUCOSE TRANSLOCASE HOMOLOG"/>
    <property type="match status" value="1"/>
</dbReference>
<evidence type="ECO:0000313" key="8">
    <source>
        <dbReference type="EMBL" id="ASK56512.1"/>
    </source>
</evidence>
<dbReference type="GO" id="GO:0005886">
    <property type="term" value="C:plasma membrane"/>
    <property type="evidence" value="ECO:0007669"/>
    <property type="project" value="TreeGrafter"/>
</dbReference>
<dbReference type="EMBL" id="CP022353">
    <property type="protein sequence ID" value="ASK56512.1"/>
    <property type="molecule type" value="Genomic_DNA"/>
</dbReference>
<evidence type="ECO:0000256" key="1">
    <source>
        <dbReference type="ARBA" id="ARBA00004141"/>
    </source>
</evidence>
<feature type="transmembrane region" description="Helical" evidence="6">
    <location>
        <begin position="7"/>
        <end position="29"/>
    </location>
</feature>
<dbReference type="PANTHER" id="PTHR38459:SF1">
    <property type="entry name" value="PROPHAGE BACTOPRENOL-LINKED GLUCOSE TRANSLOCASE HOMOLOG"/>
    <property type="match status" value="1"/>
</dbReference>
<comment type="subcellular location">
    <subcellularLocation>
        <location evidence="1">Membrane</location>
        <topology evidence="1">Multi-pass membrane protein</topology>
    </subcellularLocation>
</comment>